<proteinExistence type="predicted"/>
<comment type="caution">
    <text evidence="1">The sequence shown here is derived from an EMBL/GenBank/DDBJ whole genome shotgun (WGS) entry which is preliminary data.</text>
</comment>
<dbReference type="EMBL" id="WNWQ01000117">
    <property type="protein sequence ID" value="KAE9978150.1"/>
    <property type="molecule type" value="Genomic_DNA"/>
</dbReference>
<feature type="non-terminal residue" evidence="1">
    <location>
        <position position="1"/>
    </location>
</feature>
<dbReference type="Proteomes" id="UP000433883">
    <property type="component" value="Unassembled WGS sequence"/>
</dbReference>
<accession>A0A8H3UYP0</accession>
<evidence type="ECO:0000313" key="2">
    <source>
        <dbReference type="Proteomes" id="UP000433883"/>
    </source>
</evidence>
<name>A0A8H3UYP0_VENIN</name>
<organism evidence="1 2">
    <name type="scientific">Venturia inaequalis</name>
    <name type="common">Apple scab fungus</name>
    <dbReference type="NCBI Taxonomy" id="5025"/>
    <lineage>
        <taxon>Eukaryota</taxon>
        <taxon>Fungi</taxon>
        <taxon>Dikarya</taxon>
        <taxon>Ascomycota</taxon>
        <taxon>Pezizomycotina</taxon>
        <taxon>Dothideomycetes</taxon>
        <taxon>Pleosporomycetidae</taxon>
        <taxon>Venturiales</taxon>
        <taxon>Venturiaceae</taxon>
        <taxon>Venturia</taxon>
    </lineage>
</organism>
<sequence>PKPKWTKKPTTKVTETAEDLAMAAKRLAEEKEAVKERQRKDDIKAAALVRLRGRTFIGLWLGSGSHGTNRSPEDAPGAYIASRKVSSPVSSTQTPVEEYEAPDRPELIGVRKIVFPTSRLDVQDTKQLLSLIGPLQSQPLQYLRGPLGRVSEG</sequence>
<evidence type="ECO:0000313" key="1">
    <source>
        <dbReference type="EMBL" id="KAE9978150.1"/>
    </source>
</evidence>
<gene>
    <name evidence="1" type="ORF">BLS_000828</name>
</gene>
<dbReference type="AlphaFoldDB" id="A0A8H3UYP0"/>
<reference evidence="1 2" key="1">
    <citation type="submission" date="2019-11" db="EMBL/GenBank/DDBJ databases">
        <title>Venturia inaequalis Genome Resource.</title>
        <authorList>
            <person name="Lichtner F.J."/>
        </authorList>
    </citation>
    <scope>NUCLEOTIDE SEQUENCE [LARGE SCALE GENOMIC DNA]</scope>
    <source>
        <strain evidence="1">Bline_iso_100314</strain>
    </source>
</reference>
<protein>
    <submittedName>
        <fullName evidence="1">Uncharacterized protein</fullName>
    </submittedName>
</protein>